<dbReference type="AlphaFoldDB" id="G4YQ37"/>
<dbReference type="GeneID" id="20639662"/>
<dbReference type="EMBL" id="JH159151">
    <property type="protein sequence ID" value="EGZ29352.1"/>
    <property type="molecule type" value="Genomic_DNA"/>
</dbReference>
<reference evidence="2 3" key="1">
    <citation type="journal article" date="2006" name="Science">
        <title>Phytophthora genome sequences uncover evolutionary origins and mechanisms of pathogenesis.</title>
        <authorList>
            <person name="Tyler B.M."/>
            <person name="Tripathy S."/>
            <person name="Zhang X."/>
            <person name="Dehal P."/>
            <person name="Jiang R.H."/>
            <person name="Aerts A."/>
            <person name="Arredondo F.D."/>
            <person name="Baxter L."/>
            <person name="Bensasson D."/>
            <person name="Beynon J.L."/>
            <person name="Chapman J."/>
            <person name="Damasceno C.M."/>
            <person name="Dorrance A.E."/>
            <person name="Dou D."/>
            <person name="Dickerman A.W."/>
            <person name="Dubchak I.L."/>
            <person name="Garbelotto M."/>
            <person name="Gijzen M."/>
            <person name="Gordon S.G."/>
            <person name="Govers F."/>
            <person name="Grunwald N.J."/>
            <person name="Huang W."/>
            <person name="Ivors K.L."/>
            <person name="Jones R.W."/>
            <person name="Kamoun S."/>
            <person name="Krampis K."/>
            <person name="Lamour K.H."/>
            <person name="Lee M.K."/>
            <person name="McDonald W.H."/>
            <person name="Medina M."/>
            <person name="Meijer H.J."/>
            <person name="Nordberg E.K."/>
            <person name="Maclean D.J."/>
            <person name="Ospina-Giraldo M.D."/>
            <person name="Morris P.F."/>
            <person name="Phuntumart V."/>
            <person name="Putnam N.H."/>
            <person name="Rash S."/>
            <person name="Rose J.K."/>
            <person name="Sakihama Y."/>
            <person name="Salamov A.A."/>
            <person name="Savidor A."/>
            <person name="Scheuring C.F."/>
            <person name="Smith B.M."/>
            <person name="Sobral B.W."/>
            <person name="Terry A."/>
            <person name="Torto-Alalibo T.A."/>
            <person name="Win J."/>
            <person name="Xu Z."/>
            <person name="Zhang H."/>
            <person name="Grigoriev I.V."/>
            <person name="Rokhsar D.S."/>
            <person name="Boore J.L."/>
        </authorList>
    </citation>
    <scope>NUCLEOTIDE SEQUENCE [LARGE SCALE GENOMIC DNA]</scope>
    <source>
        <strain evidence="2 3">P6497</strain>
    </source>
</reference>
<proteinExistence type="predicted"/>
<evidence type="ECO:0000313" key="3">
    <source>
        <dbReference type="Proteomes" id="UP000002640"/>
    </source>
</evidence>
<organism evidence="2 3">
    <name type="scientific">Phytophthora sojae (strain P6497)</name>
    <name type="common">Soybean stem and root rot agent</name>
    <name type="synonym">Phytophthora megasperma f. sp. glycines</name>
    <dbReference type="NCBI Taxonomy" id="1094619"/>
    <lineage>
        <taxon>Eukaryota</taxon>
        <taxon>Sar</taxon>
        <taxon>Stramenopiles</taxon>
        <taxon>Oomycota</taxon>
        <taxon>Peronosporomycetes</taxon>
        <taxon>Peronosporales</taxon>
        <taxon>Peronosporaceae</taxon>
        <taxon>Phytophthora</taxon>
    </lineage>
</organism>
<keyword evidence="3" id="KW-1185">Reference proteome</keyword>
<accession>G4YQ37</accession>
<sequence>GNASRHLKGAHETTNTEVTEEEERVATQVISKLKSILGRNSDKISKKEVEKVRSLTKKSADDTDIPFDLDYIYGAFHIAFWLSVSSQ</sequence>
<name>G4YQ37_PHYSP</name>
<dbReference type="RefSeq" id="XP_009516627.1">
    <property type="nucleotide sequence ID" value="XM_009518332.1"/>
</dbReference>
<gene>
    <name evidence="2" type="ORF">PHYSODRAFT_265397</name>
</gene>
<feature type="region of interest" description="Disordered" evidence="1">
    <location>
        <begin position="1"/>
        <end position="24"/>
    </location>
</feature>
<dbReference type="Proteomes" id="UP000002640">
    <property type="component" value="Unassembled WGS sequence"/>
</dbReference>
<protein>
    <submittedName>
        <fullName evidence="2">Uncharacterized protein</fullName>
    </submittedName>
</protein>
<dbReference type="KEGG" id="psoj:PHYSODRAFT_265397"/>
<feature type="non-terminal residue" evidence="2">
    <location>
        <position position="1"/>
    </location>
</feature>
<dbReference type="InParanoid" id="G4YQ37"/>
<evidence type="ECO:0000256" key="1">
    <source>
        <dbReference type="SAM" id="MobiDB-lite"/>
    </source>
</evidence>
<evidence type="ECO:0000313" key="2">
    <source>
        <dbReference type="EMBL" id="EGZ29352.1"/>
    </source>
</evidence>